<evidence type="ECO:0000313" key="2">
    <source>
        <dbReference type="EMBL" id="VGL88256.1"/>
    </source>
</evidence>
<feature type="domain" description="FRG" evidence="1">
    <location>
        <begin position="29"/>
        <end position="126"/>
    </location>
</feature>
<name>A0A486CZW5_KLEPN</name>
<dbReference type="SMART" id="SM00901">
    <property type="entry name" value="FRG"/>
    <property type="match status" value="1"/>
</dbReference>
<dbReference type="InterPro" id="IPR014966">
    <property type="entry name" value="FRG-dom"/>
</dbReference>
<dbReference type="EMBL" id="CAAHCZ010000001">
    <property type="protein sequence ID" value="VGL88256.1"/>
    <property type="molecule type" value="Genomic_DNA"/>
</dbReference>
<organism evidence="2">
    <name type="scientific">Klebsiella pneumoniae</name>
    <dbReference type="NCBI Taxonomy" id="573"/>
    <lineage>
        <taxon>Bacteria</taxon>
        <taxon>Pseudomonadati</taxon>
        <taxon>Pseudomonadota</taxon>
        <taxon>Gammaproteobacteria</taxon>
        <taxon>Enterobacterales</taxon>
        <taxon>Enterobacteriaceae</taxon>
        <taxon>Klebsiella/Raoultella group</taxon>
        <taxon>Klebsiella</taxon>
        <taxon>Klebsiella pneumoniae complex</taxon>
    </lineage>
</organism>
<gene>
    <name evidence="2" type="ORF">SAMEA4873656_00776</name>
</gene>
<dbReference type="AlphaFoldDB" id="A0A486CZW5"/>
<evidence type="ECO:0000259" key="1">
    <source>
        <dbReference type="SMART" id="SM00901"/>
    </source>
</evidence>
<proteinExistence type="predicted"/>
<protein>
    <submittedName>
        <fullName evidence="2">FRG domain</fullName>
    </submittedName>
</protein>
<dbReference type="Pfam" id="PF08867">
    <property type="entry name" value="FRG"/>
    <property type="match status" value="1"/>
</dbReference>
<reference evidence="2" key="1">
    <citation type="submission" date="2019-03" db="EMBL/GenBank/DDBJ databases">
        <authorList>
            <consortium name="Pathogen Informatics"/>
        </authorList>
    </citation>
    <scope>NUCLEOTIDE SEQUENCE</scope>
    <source>
        <strain evidence="2">5012STDY7626466</strain>
    </source>
</reference>
<sequence>MEIIKPKPAREIKSVSQFIDYIMRWRRAGEKPTAFRGQSFYGWPMKPKIFRKGFNIYENEGQAIRDVISLHPKEFDDDKTMFDRLVRMQHFGLPTRLLDVTINPLVALWFASEKYTYDGDNTNIRRVAQGGRLTAYFVPVERQKYYDSDTVSCLSNLANLRIDQKDEIFKIATSSTQVGLFNEQVVVDYLFYHIGMEKPHFRKLIKPEDLLFPLYVKPKLNNKRIIAQSGAFLIYGARDYTPSTNPTPIPARSVFIPSSAKERIRQELETLGIHESTIFPDIERTSKFVTLRYQNALNDRANALI</sequence>
<accession>A0A486CZW5</accession>